<dbReference type="PATRIC" id="fig|480.237.peg.665"/>
<reference evidence="1 2" key="1">
    <citation type="journal article" date="2016" name="Genome Biol. Evol.">
        <title>Comparative Genomic Analyses of the Moraxella catarrhalis Serosensitive and Seroresistant Lineages Demonstrate Their Independent Evolution.</title>
        <authorList>
            <person name="Earl J.P."/>
            <person name="de Vries S.P."/>
            <person name="Ahmed A."/>
            <person name="Powell E."/>
            <person name="Schultz M.P."/>
            <person name="Hermans P.W."/>
            <person name="Hill D.J."/>
            <person name="Zhou Z."/>
            <person name="Constantinidou C.I."/>
            <person name="Hu F.Z."/>
            <person name="Bootsma H.J."/>
            <person name="Ehrlich G.D."/>
        </authorList>
    </citation>
    <scope>NUCLEOTIDE SEQUENCE [LARGE SCALE GENOMIC DNA]</scope>
    <source>
        <strain evidence="1 2">Z7542</strain>
    </source>
</reference>
<accession>A0A198UNG1</accession>
<dbReference type="EMBL" id="LXHC01000005">
    <property type="protein sequence ID" value="OAU97824.1"/>
    <property type="molecule type" value="Genomic_DNA"/>
</dbReference>
<sequence>MKNVLARFAIVMKIWCNDIKNLMTKSTTKMELVMTTDTKKSTLREKIEQFDQLSDTMHDAEKKRTLEEQVEYLKSQGINPSKTYAKWDDDKEEE</sequence>
<gene>
    <name evidence="1" type="ORF">AO384_0510</name>
</gene>
<protein>
    <submittedName>
        <fullName evidence="1">Uncharacterized protein</fullName>
    </submittedName>
</protein>
<keyword evidence="2" id="KW-1185">Reference proteome</keyword>
<organism evidence="1 2">
    <name type="scientific">Moraxella catarrhalis</name>
    <name type="common">Branhamella catarrhalis</name>
    <dbReference type="NCBI Taxonomy" id="480"/>
    <lineage>
        <taxon>Bacteria</taxon>
        <taxon>Pseudomonadati</taxon>
        <taxon>Pseudomonadota</taxon>
        <taxon>Gammaproteobacteria</taxon>
        <taxon>Moraxellales</taxon>
        <taxon>Moraxellaceae</taxon>
        <taxon>Moraxella</taxon>
    </lineage>
</organism>
<dbReference type="Proteomes" id="UP000078228">
    <property type="component" value="Unassembled WGS sequence"/>
</dbReference>
<proteinExistence type="predicted"/>
<evidence type="ECO:0000313" key="1">
    <source>
        <dbReference type="EMBL" id="OAU97824.1"/>
    </source>
</evidence>
<name>A0A198UNG1_MORCA</name>
<comment type="caution">
    <text evidence="1">The sequence shown here is derived from an EMBL/GenBank/DDBJ whole genome shotgun (WGS) entry which is preliminary data.</text>
</comment>
<evidence type="ECO:0000313" key="2">
    <source>
        <dbReference type="Proteomes" id="UP000078228"/>
    </source>
</evidence>
<dbReference type="AlphaFoldDB" id="A0A198UNG1"/>